<reference evidence="2 3" key="1">
    <citation type="submission" date="2019-01" db="EMBL/GenBank/DDBJ databases">
        <title>Coherence of Microcystis species and biogeography revealed through population genomics.</title>
        <authorList>
            <person name="Perez-Carrascal O.M."/>
            <person name="Terrat Y."/>
            <person name="Giani A."/>
            <person name="Fortin N."/>
            <person name="Tromas N."/>
            <person name="Shapiro B.J."/>
        </authorList>
    </citation>
    <scope>NUCLEOTIDE SEQUENCE [LARGE SCALE GENOMIC DNA]</scope>
    <source>
        <strain evidence="2">Ma_QC_Ch_20071001_S25D</strain>
    </source>
</reference>
<dbReference type="InterPro" id="IPR053188">
    <property type="entry name" value="FkbM_Methyltransferase"/>
</dbReference>
<dbReference type="InterPro" id="IPR029063">
    <property type="entry name" value="SAM-dependent_MTases_sf"/>
</dbReference>
<comment type="caution">
    <text evidence="2">The sequence shown here is derived from an EMBL/GenBank/DDBJ whole genome shotgun (WGS) entry which is preliminary data.</text>
</comment>
<dbReference type="PANTHER" id="PTHR36973:SF4">
    <property type="entry name" value="NODULATION PROTEIN"/>
    <property type="match status" value="1"/>
</dbReference>
<feature type="domain" description="Methyltransferase FkbM" evidence="1">
    <location>
        <begin position="49"/>
        <end position="220"/>
    </location>
</feature>
<evidence type="ECO:0000313" key="2">
    <source>
        <dbReference type="EMBL" id="TRU52059.1"/>
    </source>
</evidence>
<dbReference type="EMBL" id="SFBE01000109">
    <property type="protein sequence ID" value="TRU52059.1"/>
    <property type="molecule type" value="Genomic_DNA"/>
</dbReference>
<dbReference type="GO" id="GO:0008171">
    <property type="term" value="F:O-methyltransferase activity"/>
    <property type="evidence" value="ECO:0007669"/>
    <property type="project" value="TreeGrafter"/>
</dbReference>
<gene>
    <name evidence="2" type="ORF">EWV57_06385</name>
</gene>
<organism evidence="2 3">
    <name type="scientific">Microcystis aeruginosa Ma_QC_Ch_20071001_S25D</name>
    <dbReference type="NCBI Taxonomy" id="2486250"/>
    <lineage>
        <taxon>Bacteria</taxon>
        <taxon>Bacillati</taxon>
        <taxon>Cyanobacteriota</taxon>
        <taxon>Cyanophyceae</taxon>
        <taxon>Oscillatoriophycideae</taxon>
        <taxon>Chroococcales</taxon>
        <taxon>Microcystaceae</taxon>
        <taxon>Microcystis</taxon>
    </lineage>
</organism>
<dbReference type="AlphaFoldDB" id="A0A552FZA6"/>
<evidence type="ECO:0000313" key="3">
    <source>
        <dbReference type="Proteomes" id="UP000316958"/>
    </source>
</evidence>
<dbReference type="Gene3D" id="3.40.50.150">
    <property type="entry name" value="Vaccinia Virus protein VP39"/>
    <property type="match status" value="1"/>
</dbReference>
<name>A0A552FZA6_MICAE</name>
<dbReference type="Proteomes" id="UP000316958">
    <property type="component" value="Unassembled WGS sequence"/>
</dbReference>
<dbReference type="GO" id="GO:0032259">
    <property type="term" value="P:methylation"/>
    <property type="evidence" value="ECO:0007669"/>
    <property type="project" value="UniProtKB-KW"/>
</dbReference>
<sequence length="247" mass="28217">MKKILSQILTHLPYGVTNNILDLIQEKFVENWDERLLGLRELPIKSVIDIGANKGQSSQKFSSIFPSAKIYAFEPTEVAYQKLSKLAQKNPSIIPYNLALGDEEKEVEFYQHLYYSQSSSILKNTNFHEANNPITKDQKLVKIQQLTLDQVILSLPIPLEQDILIKIDVQGYEDRVIKGGIEVLKKAKVCISEISADIYYEDQASFEKIFDLLKPLGYSYFGNLDQVVAKTGKLQYIDAIWIKRDVV</sequence>
<keyword evidence="2" id="KW-0808">Transferase</keyword>
<proteinExistence type="predicted"/>
<dbReference type="PANTHER" id="PTHR36973">
    <property type="entry name" value="SLL1456 PROTEIN-RELATED"/>
    <property type="match status" value="1"/>
</dbReference>
<dbReference type="InterPro" id="IPR006342">
    <property type="entry name" value="FkbM_mtfrase"/>
</dbReference>
<evidence type="ECO:0000259" key="1">
    <source>
        <dbReference type="Pfam" id="PF05050"/>
    </source>
</evidence>
<accession>A0A552FZA6</accession>
<dbReference type="SUPFAM" id="SSF53335">
    <property type="entry name" value="S-adenosyl-L-methionine-dependent methyltransferases"/>
    <property type="match status" value="1"/>
</dbReference>
<protein>
    <submittedName>
        <fullName evidence="2">FkbM family methyltransferase</fullName>
    </submittedName>
</protein>
<keyword evidence="2" id="KW-0489">Methyltransferase</keyword>
<dbReference type="Pfam" id="PF05050">
    <property type="entry name" value="Methyltransf_21"/>
    <property type="match status" value="1"/>
</dbReference>
<dbReference type="NCBIfam" id="TIGR01444">
    <property type="entry name" value="fkbM_fam"/>
    <property type="match status" value="1"/>
</dbReference>